<dbReference type="Gene3D" id="3.30.300.20">
    <property type="match status" value="1"/>
</dbReference>
<evidence type="ECO:0000256" key="1">
    <source>
        <dbReference type="ARBA" id="ARBA00022517"/>
    </source>
</evidence>
<dbReference type="InterPro" id="IPR000238">
    <property type="entry name" value="RbfA"/>
</dbReference>
<dbReference type="GO" id="GO:0006364">
    <property type="term" value="P:rRNA processing"/>
    <property type="evidence" value="ECO:0007669"/>
    <property type="project" value="InterPro"/>
</dbReference>
<evidence type="ECO:0000313" key="2">
    <source>
        <dbReference type="EMBL" id="KKU91662.1"/>
    </source>
</evidence>
<dbReference type="InterPro" id="IPR023799">
    <property type="entry name" value="RbfA_dom_sf"/>
</dbReference>
<evidence type="ECO:0000313" key="3">
    <source>
        <dbReference type="Proteomes" id="UP000034956"/>
    </source>
</evidence>
<name>A0A0G1UC13_9BACT</name>
<accession>A0A0G1UC13</accession>
<dbReference type="Pfam" id="PF02033">
    <property type="entry name" value="RBFA"/>
    <property type="match status" value="1"/>
</dbReference>
<dbReference type="EMBL" id="LCPF01000001">
    <property type="protein sequence ID" value="KKU91662.1"/>
    <property type="molecule type" value="Genomic_DNA"/>
</dbReference>
<dbReference type="InterPro" id="IPR015946">
    <property type="entry name" value="KH_dom-like_a/b"/>
</dbReference>
<dbReference type="AlphaFoldDB" id="A0A0G1UC13"/>
<sequence>MRPYRDLKIGNLIQEELSRLILRNFDFENTLVTVTKVEITPDLLQAKVSLGIIPFNQGPMVFRALEAQRRELQHRLLKKINIKPMPHLKFLIEEETAT</sequence>
<reference evidence="2 3" key="1">
    <citation type="journal article" date="2015" name="Nature">
        <title>rRNA introns, odd ribosomes, and small enigmatic genomes across a large radiation of phyla.</title>
        <authorList>
            <person name="Brown C.T."/>
            <person name="Hug L.A."/>
            <person name="Thomas B.C."/>
            <person name="Sharon I."/>
            <person name="Castelle C.J."/>
            <person name="Singh A."/>
            <person name="Wilkins M.J."/>
            <person name="Williams K.H."/>
            <person name="Banfield J.F."/>
        </authorList>
    </citation>
    <scope>NUCLEOTIDE SEQUENCE [LARGE SCALE GENOMIC DNA]</scope>
</reference>
<organism evidence="2 3">
    <name type="scientific">Candidatus Jorgensenbacteria bacterium GW2011_GWA1_48_11</name>
    <dbReference type="NCBI Taxonomy" id="1618660"/>
    <lineage>
        <taxon>Bacteria</taxon>
        <taxon>Candidatus Joergenseniibacteriota</taxon>
    </lineage>
</organism>
<dbReference type="SUPFAM" id="SSF89919">
    <property type="entry name" value="Ribosome-binding factor A, RbfA"/>
    <property type="match status" value="1"/>
</dbReference>
<dbReference type="Proteomes" id="UP000034956">
    <property type="component" value="Unassembled WGS sequence"/>
</dbReference>
<comment type="caution">
    <text evidence="2">The sequence shown here is derived from an EMBL/GenBank/DDBJ whole genome shotgun (WGS) entry which is preliminary data.</text>
</comment>
<keyword evidence="1" id="KW-0690">Ribosome biogenesis</keyword>
<proteinExistence type="predicted"/>
<gene>
    <name evidence="2" type="ORF">UY23_C0001G0268</name>
</gene>
<protein>
    <submittedName>
        <fullName evidence="2">Ribosome-binding factor A RbfA</fullName>
    </submittedName>
</protein>